<sequence length="148" mass="16327">MLAGLLVGFLGLPSLVLGLLIYSRRLVVRLEREGLHARGKVVRVRNPRSNKRSVDYAFRPPEGPELQGSFQEWPPPASEQTPGSPVDVLYLADAPRHHMAVGTGLSRRFFLFIATVLVLFASTGTLTALHEYFTRPEKARPSTTPAPP</sequence>
<reference evidence="3 4" key="1">
    <citation type="submission" date="2018-09" db="EMBL/GenBank/DDBJ databases">
        <authorList>
            <person name="Livingstone P.G."/>
            <person name="Whitworth D.E."/>
        </authorList>
    </citation>
    <scope>NUCLEOTIDE SEQUENCE [LARGE SCALE GENOMIC DNA]</scope>
    <source>
        <strain evidence="3 4">CA031B</strain>
    </source>
</reference>
<evidence type="ECO:0000256" key="1">
    <source>
        <dbReference type="SAM" id="MobiDB-lite"/>
    </source>
</evidence>
<name>A0ABX9QJD2_9BACT</name>
<feature type="transmembrane region" description="Helical" evidence="2">
    <location>
        <begin position="109"/>
        <end position="129"/>
    </location>
</feature>
<dbReference type="Proteomes" id="UP000278907">
    <property type="component" value="Unassembled WGS sequence"/>
</dbReference>
<proteinExistence type="predicted"/>
<accession>A0ABX9QJD2</accession>
<evidence type="ECO:0008006" key="5">
    <source>
        <dbReference type="Google" id="ProtNLM"/>
    </source>
</evidence>
<feature type="region of interest" description="Disordered" evidence="1">
    <location>
        <begin position="52"/>
        <end position="81"/>
    </location>
</feature>
<protein>
    <recommendedName>
        <fullName evidence="5">DUF3592 domain-containing protein</fullName>
    </recommendedName>
</protein>
<organism evidence="3 4">
    <name type="scientific">Corallococcus praedator</name>
    <dbReference type="NCBI Taxonomy" id="2316724"/>
    <lineage>
        <taxon>Bacteria</taxon>
        <taxon>Pseudomonadati</taxon>
        <taxon>Myxococcota</taxon>
        <taxon>Myxococcia</taxon>
        <taxon>Myxococcales</taxon>
        <taxon>Cystobacterineae</taxon>
        <taxon>Myxococcaceae</taxon>
        <taxon>Corallococcus</taxon>
    </lineage>
</organism>
<gene>
    <name evidence="3" type="ORF">D7Y13_13855</name>
</gene>
<keyword evidence="2" id="KW-0472">Membrane</keyword>
<evidence type="ECO:0000313" key="4">
    <source>
        <dbReference type="Proteomes" id="UP000278907"/>
    </source>
</evidence>
<comment type="caution">
    <text evidence="3">The sequence shown here is derived from an EMBL/GenBank/DDBJ whole genome shotgun (WGS) entry which is preliminary data.</text>
</comment>
<evidence type="ECO:0000313" key="3">
    <source>
        <dbReference type="EMBL" id="RKI09781.1"/>
    </source>
</evidence>
<evidence type="ECO:0000256" key="2">
    <source>
        <dbReference type="SAM" id="Phobius"/>
    </source>
</evidence>
<keyword evidence="4" id="KW-1185">Reference proteome</keyword>
<keyword evidence="2" id="KW-0812">Transmembrane</keyword>
<keyword evidence="2" id="KW-1133">Transmembrane helix</keyword>
<dbReference type="EMBL" id="RAWI01000084">
    <property type="protein sequence ID" value="RKI09781.1"/>
    <property type="molecule type" value="Genomic_DNA"/>
</dbReference>